<reference evidence="2 3" key="1">
    <citation type="journal article" date="2013" name="Curr. Biol.">
        <title>The Genome of the Foraminiferan Reticulomyxa filosa.</title>
        <authorList>
            <person name="Glockner G."/>
            <person name="Hulsmann N."/>
            <person name="Schleicher M."/>
            <person name="Noegel A.A."/>
            <person name="Eichinger L."/>
            <person name="Gallinger C."/>
            <person name="Pawlowski J."/>
            <person name="Sierra R."/>
            <person name="Euteneuer U."/>
            <person name="Pillet L."/>
            <person name="Moustafa A."/>
            <person name="Platzer M."/>
            <person name="Groth M."/>
            <person name="Szafranski K."/>
            <person name="Schliwa M."/>
        </authorList>
    </citation>
    <scope>NUCLEOTIDE SEQUENCE [LARGE SCALE GENOMIC DNA]</scope>
</reference>
<dbReference type="Proteomes" id="UP000023152">
    <property type="component" value="Unassembled WGS sequence"/>
</dbReference>
<evidence type="ECO:0000313" key="2">
    <source>
        <dbReference type="EMBL" id="ETO06494.1"/>
    </source>
</evidence>
<sequence length="101" mass="11940">MREDLERKLEDTEYQVEQLQHANEDLQLSVQRMHLTVTNERGKSGVLAVEKEDLESEMAQELHNYEEKCLNLTRENELLLQANQELKENLRIALDQKIVHL</sequence>
<accession>X6LY11</accession>
<evidence type="ECO:0000256" key="1">
    <source>
        <dbReference type="SAM" id="Coils"/>
    </source>
</evidence>
<name>X6LY11_RETFI</name>
<evidence type="ECO:0000313" key="3">
    <source>
        <dbReference type="Proteomes" id="UP000023152"/>
    </source>
</evidence>
<dbReference type="AlphaFoldDB" id="X6LY11"/>
<keyword evidence="1" id="KW-0175">Coiled coil</keyword>
<gene>
    <name evidence="2" type="ORF">RFI_30900</name>
</gene>
<organism evidence="2 3">
    <name type="scientific">Reticulomyxa filosa</name>
    <dbReference type="NCBI Taxonomy" id="46433"/>
    <lineage>
        <taxon>Eukaryota</taxon>
        <taxon>Sar</taxon>
        <taxon>Rhizaria</taxon>
        <taxon>Retaria</taxon>
        <taxon>Foraminifera</taxon>
        <taxon>Monothalamids</taxon>
        <taxon>Reticulomyxidae</taxon>
        <taxon>Reticulomyxa</taxon>
    </lineage>
</organism>
<keyword evidence="3" id="KW-1185">Reference proteome</keyword>
<protein>
    <submittedName>
        <fullName evidence="2">Uncharacterized protein</fullName>
    </submittedName>
</protein>
<proteinExistence type="predicted"/>
<comment type="caution">
    <text evidence="2">The sequence shown here is derived from an EMBL/GenBank/DDBJ whole genome shotgun (WGS) entry which is preliminary data.</text>
</comment>
<feature type="coiled-coil region" evidence="1">
    <location>
        <begin position="2"/>
        <end position="96"/>
    </location>
</feature>
<dbReference type="EMBL" id="ASPP01027080">
    <property type="protein sequence ID" value="ETO06494.1"/>
    <property type="molecule type" value="Genomic_DNA"/>
</dbReference>